<keyword evidence="1 2" id="KW-0500">Molybdenum</keyword>
<evidence type="ECO:0000256" key="1">
    <source>
        <dbReference type="ARBA" id="ARBA00022505"/>
    </source>
</evidence>
<dbReference type="InterPro" id="IPR004606">
    <property type="entry name" value="Mop_domain"/>
</dbReference>
<dbReference type="EMBL" id="BSUO01000001">
    <property type="protein sequence ID" value="GMA40938.1"/>
    <property type="molecule type" value="Genomic_DNA"/>
</dbReference>
<protein>
    <recommendedName>
        <fullName evidence="3">Mop domain-containing protein</fullName>
    </recommendedName>
</protein>
<evidence type="ECO:0000259" key="3">
    <source>
        <dbReference type="PROSITE" id="PS51866"/>
    </source>
</evidence>
<feature type="domain" description="Mop" evidence="3">
    <location>
        <begin position="15"/>
        <end position="81"/>
    </location>
</feature>
<sequence length="84" mass="8568">MWSPAAVALYAEPPAGSPRNVWPGVVTDLADRGGVIRVGVELAAGPRIAADLSPGAVADLRLAPGSAVHAVVKAQEIRLHPTRG</sequence>
<evidence type="ECO:0000313" key="4">
    <source>
        <dbReference type="EMBL" id="GMA40938.1"/>
    </source>
</evidence>
<evidence type="ECO:0000256" key="2">
    <source>
        <dbReference type="PROSITE-ProRule" id="PRU01213"/>
    </source>
</evidence>
<gene>
    <name evidence="4" type="ORF">GCM10025883_29830</name>
</gene>
<accession>A0ABQ6IW74</accession>
<keyword evidence="5" id="KW-1185">Reference proteome</keyword>
<dbReference type="PROSITE" id="PS51866">
    <property type="entry name" value="MOP"/>
    <property type="match status" value="1"/>
</dbReference>
<dbReference type="Gene3D" id="2.40.50.100">
    <property type="match status" value="1"/>
</dbReference>
<proteinExistence type="predicted"/>
<reference evidence="5" key="1">
    <citation type="journal article" date="2019" name="Int. J. Syst. Evol. Microbiol.">
        <title>The Global Catalogue of Microorganisms (GCM) 10K type strain sequencing project: providing services to taxonomists for standard genome sequencing and annotation.</title>
        <authorList>
            <consortium name="The Broad Institute Genomics Platform"/>
            <consortium name="The Broad Institute Genome Sequencing Center for Infectious Disease"/>
            <person name="Wu L."/>
            <person name="Ma J."/>
        </authorList>
    </citation>
    <scope>NUCLEOTIDE SEQUENCE [LARGE SCALE GENOMIC DNA]</scope>
    <source>
        <strain evidence="5">NBRC 113072</strain>
    </source>
</reference>
<name>A0ABQ6IW74_9MICO</name>
<organism evidence="4 5">
    <name type="scientific">Mobilicoccus caccae</name>
    <dbReference type="NCBI Taxonomy" id="1859295"/>
    <lineage>
        <taxon>Bacteria</taxon>
        <taxon>Bacillati</taxon>
        <taxon>Actinomycetota</taxon>
        <taxon>Actinomycetes</taxon>
        <taxon>Micrococcales</taxon>
        <taxon>Dermatophilaceae</taxon>
        <taxon>Mobilicoccus</taxon>
    </lineage>
</organism>
<dbReference type="InterPro" id="IPR005116">
    <property type="entry name" value="Transp-assoc_OB_typ1"/>
</dbReference>
<dbReference type="SUPFAM" id="SSF50331">
    <property type="entry name" value="MOP-like"/>
    <property type="match status" value="1"/>
</dbReference>
<dbReference type="Pfam" id="PF03459">
    <property type="entry name" value="TOBE"/>
    <property type="match status" value="1"/>
</dbReference>
<comment type="caution">
    <text evidence="4">The sequence shown here is derived from an EMBL/GenBank/DDBJ whole genome shotgun (WGS) entry which is preliminary data.</text>
</comment>
<dbReference type="Proteomes" id="UP001157126">
    <property type="component" value="Unassembled WGS sequence"/>
</dbReference>
<evidence type="ECO:0000313" key="5">
    <source>
        <dbReference type="Proteomes" id="UP001157126"/>
    </source>
</evidence>
<dbReference type="InterPro" id="IPR008995">
    <property type="entry name" value="Mo/tungstate-bd_C_term_dom"/>
</dbReference>